<evidence type="ECO:0000256" key="1">
    <source>
        <dbReference type="ARBA" id="ARBA00011870"/>
    </source>
</evidence>
<feature type="domain" description="Methylmalonyl-CoA mutase alpha/beta chain catalytic" evidence="3">
    <location>
        <begin position="18"/>
        <end position="533"/>
    </location>
</feature>
<sequence>MTASRPDREPAGVLPARTDSGVPVHLVYGQDDLAPGLAERLGPPGGAPYTRGPYPTMYREKLWTMRQYAGFGSAEDANARYRYLLSQGQTALSVAFDLPTQLGYDSTDPMAEAEVGRVGVAIDTAEDMVRLFDGLPLGELSVNHTINATAPVILAFFLVAAERQGVAFDRVAGTTQNDLLKEFLARKTYIYPPAASLRLVGDVVAFAAEHLPRFNPVSITGYHVREAGSDAVQELGLALASAIAYAEEITRRGLPFDRFAGRLSFHFSATLDLFEEVAKVRAARRMWHRIATERFGATRPESSRMRFFSGCSGTVLTAQQPLNNVVRSTISCLAAVLGGAQSVHVMGWDEALEIPSEESVRLALRTQQIVAHESGVTRTVDPLAGSYYVESLTDELEERAFALIERIDSGGGMVAMLAEGIPQRWVAKTAYRTERELVDGTRVKVGVNRYTDDADTDADPRLFEPDPSAQERARHRLREHLRTRDGAAAAAALADLAKVLSSDANVMPALLDCARAGATIGEINALMRAEFGEYREPAPW</sequence>
<dbReference type="Gene3D" id="3.20.20.240">
    <property type="entry name" value="Methylmalonyl-CoA mutase"/>
    <property type="match status" value="1"/>
</dbReference>
<evidence type="ECO:0000259" key="3">
    <source>
        <dbReference type="Pfam" id="PF01642"/>
    </source>
</evidence>
<dbReference type="NCBIfam" id="TIGR00641">
    <property type="entry name" value="acid_CoA_mut_N"/>
    <property type="match status" value="1"/>
</dbReference>
<accession>A0A0S4QKS4</accession>
<dbReference type="RefSeq" id="WP_091275076.1">
    <property type="nucleotide sequence ID" value="NZ_FAOZ01000006.1"/>
</dbReference>
<dbReference type="PANTHER" id="PTHR48101:SF1">
    <property type="entry name" value="METHYLMALONYL-COA MUTASE, LARGE SUBUNIT"/>
    <property type="match status" value="1"/>
</dbReference>
<dbReference type="GO" id="GO:0031419">
    <property type="term" value="F:cobalamin binding"/>
    <property type="evidence" value="ECO:0007669"/>
    <property type="project" value="UniProtKB-KW"/>
</dbReference>
<comment type="subunit">
    <text evidence="1">Heterodimer of an alpha and a beta chain.</text>
</comment>
<dbReference type="EMBL" id="FAOZ01000006">
    <property type="protein sequence ID" value="CUU55892.1"/>
    <property type="molecule type" value="Genomic_DNA"/>
</dbReference>
<evidence type="ECO:0000256" key="2">
    <source>
        <dbReference type="ARBA" id="ARBA00023235"/>
    </source>
</evidence>
<dbReference type="Proteomes" id="UP000198802">
    <property type="component" value="Unassembled WGS sequence"/>
</dbReference>
<keyword evidence="5" id="KW-1185">Reference proteome</keyword>
<dbReference type="PANTHER" id="PTHR48101">
    <property type="entry name" value="METHYLMALONYL-COA MUTASE, MITOCHONDRIAL-RELATED"/>
    <property type="match status" value="1"/>
</dbReference>
<dbReference type="SUPFAM" id="SSF51703">
    <property type="entry name" value="Cobalamin (vitamin B12)-dependent enzymes"/>
    <property type="match status" value="1"/>
</dbReference>
<dbReference type="AlphaFoldDB" id="A0A0S4QKS4"/>
<dbReference type="Pfam" id="PF01642">
    <property type="entry name" value="MM_CoA_mutase"/>
    <property type="match status" value="1"/>
</dbReference>
<name>A0A0S4QKS4_9ACTN</name>
<dbReference type="InterPro" id="IPR006099">
    <property type="entry name" value="MeMalonylCoA_mutase_a/b_cat"/>
</dbReference>
<proteinExistence type="predicted"/>
<keyword evidence="2" id="KW-0413">Isomerase</keyword>
<reference evidence="5" key="1">
    <citation type="submission" date="2015-11" db="EMBL/GenBank/DDBJ databases">
        <authorList>
            <person name="Varghese N."/>
        </authorList>
    </citation>
    <scope>NUCLEOTIDE SEQUENCE [LARGE SCALE GENOMIC DNA]</scope>
    <source>
        <strain evidence="5">DSM 45899</strain>
    </source>
</reference>
<dbReference type="InterPro" id="IPR016176">
    <property type="entry name" value="Cbl-dep_enz_cat"/>
</dbReference>
<protein>
    <submittedName>
        <fullName evidence="4">Methylmalonyl-CoA mutase, N-terminal domain</fullName>
    </submittedName>
</protein>
<evidence type="ECO:0000313" key="5">
    <source>
        <dbReference type="Proteomes" id="UP000198802"/>
    </source>
</evidence>
<dbReference type="InterPro" id="IPR006098">
    <property type="entry name" value="MMCoA_mutase_a_cat"/>
</dbReference>
<gene>
    <name evidence="4" type="ORF">Ga0074812_106147</name>
</gene>
<organism evidence="4 5">
    <name type="scientific">Parafrankia irregularis</name>
    <dbReference type="NCBI Taxonomy" id="795642"/>
    <lineage>
        <taxon>Bacteria</taxon>
        <taxon>Bacillati</taxon>
        <taxon>Actinomycetota</taxon>
        <taxon>Actinomycetes</taxon>
        <taxon>Frankiales</taxon>
        <taxon>Frankiaceae</taxon>
        <taxon>Parafrankia</taxon>
    </lineage>
</organism>
<dbReference type="GO" id="GO:0004494">
    <property type="term" value="F:methylmalonyl-CoA mutase activity"/>
    <property type="evidence" value="ECO:0007669"/>
    <property type="project" value="UniProtKB-EC"/>
</dbReference>
<evidence type="ECO:0000313" key="4">
    <source>
        <dbReference type="EMBL" id="CUU55892.1"/>
    </source>
</evidence>